<dbReference type="AlphaFoldDB" id="A0A0N1HQT3"/>
<dbReference type="VEuPathDB" id="FungiDB:AB675_3203"/>
<organism evidence="1 2">
    <name type="scientific">Cyphellophora attinorum</name>
    <dbReference type="NCBI Taxonomy" id="1664694"/>
    <lineage>
        <taxon>Eukaryota</taxon>
        <taxon>Fungi</taxon>
        <taxon>Dikarya</taxon>
        <taxon>Ascomycota</taxon>
        <taxon>Pezizomycotina</taxon>
        <taxon>Eurotiomycetes</taxon>
        <taxon>Chaetothyriomycetidae</taxon>
        <taxon>Chaetothyriales</taxon>
        <taxon>Cyphellophoraceae</taxon>
        <taxon>Cyphellophora</taxon>
    </lineage>
</organism>
<evidence type="ECO:0000313" key="2">
    <source>
        <dbReference type="Proteomes" id="UP000038010"/>
    </source>
</evidence>
<evidence type="ECO:0000313" key="1">
    <source>
        <dbReference type="EMBL" id="KPI37960.1"/>
    </source>
</evidence>
<proteinExistence type="predicted"/>
<keyword evidence="2" id="KW-1185">Reference proteome</keyword>
<dbReference type="RefSeq" id="XP_017997923.1">
    <property type="nucleotide sequence ID" value="XM_018143234.1"/>
</dbReference>
<reference evidence="1 2" key="1">
    <citation type="submission" date="2015-06" db="EMBL/GenBank/DDBJ databases">
        <title>Draft genome of the ant-associated black yeast Phialophora attae CBS 131958.</title>
        <authorList>
            <person name="Moreno L.F."/>
            <person name="Stielow B.J."/>
            <person name="de Hoog S."/>
            <person name="Vicente V.A."/>
            <person name="Weiss V.A."/>
            <person name="de Vries M."/>
            <person name="Cruz L.M."/>
            <person name="Souza E.M."/>
        </authorList>
    </citation>
    <scope>NUCLEOTIDE SEQUENCE [LARGE SCALE GENOMIC DNA]</scope>
    <source>
        <strain evidence="1 2">CBS 131958</strain>
    </source>
</reference>
<accession>A0A0N1HQT3</accession>
<dbReference type="EMBL" id="LFJN01000021">
    <property type="protein sequence ID" value="KPI37960.1"/>
    <property type="molecule type" value="Genomic_DNA"/>
</dbReference>
<gene>
    <name evidence="1" type="ORF">AB675_3203</name>
</gene>
<comment type="caution">
    <text evidence="1">The sequence shown here is derived from an EMBL/GenBank/DDBJ whole genome shotgun (WGS) entry which is preliminary data.</text>
</comment>
<dbReference type="GeneID" id="28735114"/>
<sequence length="323" mass="34615">MADLKPIDVLAVVREGYHLNQARNKWVLTLQYGSKTLDVAVATKAAPAKAKKNKTLGEHRYAAAVVNHNNNHAYWIGTGYGWAPNNYSDLNTAAAPLPAGNNTENNAASIDPALEEAPVVTMEASTQHYLEEPLNSNAEGFVQYFASTPVADVREAAPATIDPAITNGSTFVANNSVPPVTEATSANLGPVPDEASAGLTEAFDIFDPEFAFEEAPQQEHSQLQFQTEGFNFDFADHTEAAPASFAPAFNSESYFDTNPVPPVTEAAPANVVPDMDGLAWINSFPLDPVAAAPALTHEGFGVITDEDMAAVNEYVDGFNRPWY</sequence>
<dbReference type="Proteomes" id="UP000038010">
    <property type="component" value="Unassembled WGS sequence"/>
</dbReference>
<protein>
    <submittedName>
        <fullName evidence="1">Uncharacterized protein</fullName>
    </submittedName>
</protein>
<name>A0A0N1HQT3_9EURO</name>